<dbReference type="Proteomes" id="UP000814033">
    <property type="component" value="Unassembled WGS sequence"/>
</dbReference>
<protein>
    <submittedName>
        <fullName evidence="1">Uncharacterized protein</fullName>
    </submittedName>
</protein>
<reference evidence="1" key="1">
    <citation type="submission" date="2021-02" db="EMBL/GenBank/DDBJ databases">
        <authorList>
            <consortium name="DOE Joint Genome Institute"/>
            <person name="Ahrendt S."/>
            <person name="Looney B.P."/>
            <person name="Miyauchi S."/>
            <person name="Morin E."/>
            <person name="Drula E."/>
            <person name="Courty P.E."/>
            <person name="Chicoki N."/>
            <person name="Fauchery L."/>
            <person name="Kohler A."/>
            <person name="Kuo A."/>
            <person name="Labutti K."/>
            <person name="Pangilinan J."/>
            <person name="Lipzen A."/>
            <person name="Riley R."/>
            <person name="Andreopoulos W."/>
            <person name="He G."/>
            <person name="Johnson J."/>
            <person name="Barry K.W."/>
            <person name="Grigoriev I.V."/>
            <person name="Nagy L."/>
            <person name="Hibbett D."/>
            <person name="Henrissat B."/>
            <person name="Matheny P.B."/>
            <person name="Labbe J."/>
            <person name="Martin F."/>
        </authorList>
    </citation>
    <scope>NUCLEOTIDE SEQUENCE</scope>
    <source>
        <strain evidence="1">FP105234-sp</strain>
    </source>
</reference>
<evidence type="ECO:0000313" key="1">
    <source>
        <dbReference type="EMBL" id="KAI0050752.1"/>
    </source>
</evidence>
<organism evidence="1 2">
    <name type="scientific">Auriscalpium vulgare</name>
    <dbReference type="NCBI Taxonomy" id="40419"/>
    <lineage>
        <taxon>Eukaryota</taxon>
        <taxon>Fungi</taxon>
        <taxon>Dikarya</taxon>
        <taxon>Basidiomycota</taxon>
        <taxon>Agaricomycotina</taxon>
        <taxon>Agaricomycetes</taxon>
        <taxon>Russulales</taxon>
        <taxon>Auriscalpiaceae</taxon>
        <taxon>Auriscalpium</taxon>
    </lineage>
</organism>
<name>A0ACB8S3M7_9AGAM</name>
<keyword evidence="2" id="KW-1185">Reference proteome</keyword>
<sequence>MSPAPSPAPPAPPPAAAAAPHTTRAYTCPLFSCGRLFKRMEHLKRHLRTHTLERPFACARCAKRFSRSDNLAQHARIHAR</sequence>
<gene>
    <name evidence="1" type="ORF">FA95DRAFT_1486712</name>
</gene>
<evidence type="ECO:0000313" key="2">
    <source>
        <dbReference type="Proteomes" id="UP000814033"/>
    </source>
</evidence>
<proteinExistence type="predicted"/>
<dbReference type="EMBL" id="MU275858">
    <property type="protein sequence ID" value="KAI0050752.1"/>
    <property type="molecule type" value="Genomic_DNA"/>
</dbReference>
<feature type="non-terminal residue" evidence="1">
    <location>
        <position position="80"/>
    </location>
</feature>
<comment type="caution">
    <text evidence="1">The sequence shown here is derived from an EMBL/GenBank/DDBJ whole genome shotgun (WGS) entry which is preliminary data.</text>
</comment>
<reference evidence="1" key="2">
    <citation type="journal article" date="2022" name="New Phytol.">
        <title>Evolutionary transition to the ectomycorrhizal habit in the genomes of a hyperdiverse lineage of mushroom-forming fungi.</title>
        <authorList>
            <person name="Looney B."/>
            <person name="Miyauchi S."/>
            <person name="Morin E."/>
            <person name="Drula E."/>
            <person name="Courty P.E."/>
            <person name="Kohler A."/>
            <person name="Kuo A."/>
            <person name="LaButti K."/>
            <person name="Pangilinan J."/>
            <person name="Lipzen A."/>
            <person name="Riley R."/>
            <person name="Andreopoulos W."/>
            <person name="He G."/>
            <person name="Johnson J."/>
            <person name="Nolan M."/>
            <person name="Tritt A."/>
            <person name="Barry K.W."/>
            <person name="Grigoriev I.V."/>
            <person name="Nagy L.G."/>
            <person name="Hibbett D."/>
            <person name="Henrissat B."/>
            <person name="Matheny P.B."/>
            <person name="Labbe J."/>
            <person name="Martin F.M."/>
        </authorList>
    </citation>
    <scope>NUCLEOTIDE SEQUENCE</scope>
    <source>
        <strain evidence="1">FP105234-sp</strain>
    </source>
</reference>
<accession>A0ACB8S3M7</accession>